<feature type="domain" description="O-methyltransferase C-terminal" evidence="4">
    <location>
        <begin position="260"/>
        <end position="344"/>
    </location>
</feature>
<dbReference type="GO" id="GO:0008171">
    <property type="term" value="F:O-methyltransferase activity"/>
    <property type="evidence" value="ECO:0007669"/>
    <property type="project" value="InterPro"/>
</dbReference>
<dbReference type="GO" id="GO:0032259">
    <property type="term" value="P:methylation"/>
    <property type="evidence" value="ECO:0007669"/>
    <property type="project" value="UniProtKB-KW"/>
</dbReference>
<gene>
    <name evidence="6" type="ORF">D9619_008620</name>
</gene>
<dbReference type="Gene3D" id="1.10.10.10">
    <property type="entry name" value="Winged helix-like DNA-binding domain superfamily/Winged helix DNA-binding domain"/>
    <property type="match status" value="1"/>
</dbReference>
<dbReference type="PROSITE" id="PS51683">
    <property type="entry name" value="SAM_OMT_II"/>
    <property type="match status" value="1"/>
</dbReference>
<evidence type="ECO:0000313" key="7">
    <source>
        <dbReference type="Proteomes" id="UP000567179"/>
    </source>
</evidence>
<dbReference type="Gene3D" id="3.40.50.150">
    <property type="entry name" value="Vaccinia Virus protein VP39"/>
    <property type="match status" value="1"/>
</dbReference>
<dbReference type="EMBL" id="JAACJJ010000029">
    <property type="protein sequence ID" value="KAF5319755.1"/>
    <property type="molecule type" value="Genomic_DNA"/>
</dbReference>
<protein>
    <recommendedName>
        <fullName evidence="8">O-methyltransferase domain-containing protein</fullName>
    </recommendedName>
</protein>
<sequence>MSTRAEVEALLDLIRDSALKALDEYEKHGGPVPHLQSAEHHPLDRAENKLGFKKIIGTLEGACEQLCSTLASPTQTILNRVQDYQWICLRVVVKHKIADELAKHANGLHIDDLAASVNIHPKKLGSILRILATKHCFQEVSPGVFANNRLSLTLTTAHSVSSVVMFSTDRHEYIHSLPEYLADPELGHSIKVNEAPFQYFIKYKDQNLKSMSYYEWIELASNRERRAIMGKAMIGISEALGGLSAVDAYDWSRVKTAKSDVHVTMLDLPRTIENTKQHWNDDHSGRVFFAPGDFLQDIPVKNCDVYYIRNVLHNWTDEKAATILKNICDAMGATSRLLIHDPVLRPLYTTNHSDVGLEQSVQPSSSSASASAALAASTSQSITSSVTPSQASHTNAPMSAELEQTLAMLSSHRSVLGYLLITRGHHPSIIRHSGVVFEGEQGKRYAAAVARIVESVKQGLEDVRAGDGLSVAPGDTDLDEVKFMRIRTKRHEIMISPDDRYLLAVLHDPAS</sequence>
<name>A0A8H5BAR0_9AGAR</name>
<dbReference type="SUPFAM" id="SSF46785">
    <property type="entry name" value="Winged helix' DNA-binding domain"/>
    <property type="match status" value="1"/>
</dbReference>
<dbReference type="Gene3D" id="3.30.450.30">
    <property type="entry name" value="Dynein light chain 2a, cytoplasmic"/>
    <property type="match status" value="1"/>
</dbReference>
<keyword evidence="2" id="KW-0808">Transferase</keyword>
<comment type="caution">
    <text evidence="6">The sequence shown here is derived from an EMBL/GenBank/DDBJ whole genome shotgun (WGS) entry which is preliminary data.</text>
</comment>
<dbReference type="Pfam" id="PF00891">
    <property type="entry name" value="Methyltransf_2"/>
    <property type="match status" value="1"/>
</dbReference>
<evidence type="ECO:0000256" key="2">
    <source>
        <dbReference type="ARBA" id="ARBA00022679"/>
    </source>
</evidence>
<dbReference type="SUPFAM" id="SSF103196">
    <property type="entry name" value="Roadblock/LC7 domain"/>
    <property type="match status" value="1"/>
</dbReference>
<keyword evidence="1" id="KW-0489">Methyltransferase</keyword>
<dbReference type="SUPFAM" id="SSF53335">
    <property type="entry name" value="S-adenosyl-L-methionine-dependent methyltransferases"/>
    <property type="match status" value="1"/>
</dbReference>
<reference evidence="6 7" key="1">
    <citation type="journal article" date="2020" name="ISME J.">
        <title>Uncovering the hidden diversity of litter-decomposition mechanisms in mushroom-forming fungi.</title>
        <authorList>
            <person name="Floudas D."/>
            <person name="Bentzer J."/>
            <person name="Ahren D."/>
            <person name="Johansson T."/>
            <person name="Persson P."/>
            <person name="Tunlid A."/>
        </authorList>
    </citation>
    <scope>NUCLEOTIDE SEQUENCE [LARGE SCALE GENOMIC DNA]</scope>
    <source>
        <strain evidence="6 7">CBS 101986</strain>
    </source>
</reference>
<accession>A0A8H5BAR0</accession>
<dbReference type="InterPro" id="IPR036390">
    <property type="entry name" value="WH_DNA-bd_sf"/>
</dbReference>
<evidence type="ECO:0008006" key="8">
    <source>
        <dbReference type="Google" id="ProtNLM"/>
    </source>
</evidence>
<organism evidence="6 7">
    <name type="scientific">Psilocybe cf. subviscida</name>
    <dbReference type="NCBI Taxonomy" id="2480587"/>
    <lineage>
        <taxon>Eukaryota</taxon>
        <taxon>Fungi</taxon>
        <taxon>Dikarya</taxon>
        <taxon>Basidiomycota</taxon>
        <taxon>Agaricomycotina</taxon>
        <taxon>Agaricomycetes</taxon>
        <taxon>Agaricomycetidae</taxon>
        <taxon>Agaricales</taxon>
        <taxon>Agaricineae</taxon>
        <taxon>Strophariaceae</taxon>
        <taxon>Psilocybe</taxon>
    </lineage>
</organism>
<proteinExistence type="predicted"/>
<dbReference type="OrthoDB" id="9985637at2759"/>
<evidence type="ECO:0000259" key="4">
    <source>
        <dbReference type="Pfam" id="PF00891"/>
    </source>
</evidence>
<dbReference type="InterPro" id="IPR012967">
    <property type="entry name" value="COMT_dimerisation"/>
</dbReference>
<dbReference type="InterPro" id="IPR016461">
    <property type="entry name" value="COMT-like"/>
</dbReference>
<dbReference type="InterPro" id="IPR029063">
    <property type="entry name" value="SAM-dependent_MTases_sf"/>
</dbReference>
<dbReference type="Pfam" id="PF08100">
    <property type="entry name" value="Dimerisation"/>
    <property type="match status" value="1"/>
</dbReference>
<evidence type="ECO:0000256" key="1">
    <source>
        <dbReference type="ARBA" id="ARBA00022603"/>
    </source>
</evidence>
<evidence type="ECO:0000256" key="3">
    <source>
        <dbReference type="ARBA" id="ARBA00022691"/>
    </source>
</evidence>
<evidence type="ECO:0000313" key="6">
    <source>
        <dbReference type="EMBL" id="KAF5319755.1"/>
    </source>
</evidence>
<feature type="domain" description="O-methyltransferase dimerisation" evidence="5">
    <location>
        <begin position="88"/>
        <end position="156"/>
    </location>
</feature>
<keyword evidence="3" id="KW-0949">S-adenosyl-L-methionine</keyword>
<dbReference type="AlphaFoldDB" id="A0A8H5BAR0"/>
<keyword evidence="7" id="KW-1185">Reference proteome</keyword>
<dbReference type="Proteomes" id="UP000567179">
    <property type="component" value="Unassembled WGS sequence"/>
</dbReference>
<dbReference type="PANTHER" id="PTHR43712">
    <property type="entry name" value="PUTATIVE (AFU_ORTHOLOGUE AFUA_4G14580)-RELATED"/>
    <property type="match status" value="1"/>
</dbReference>
<dbReference type="PANTHER" id="PTHR43712:SF2">
    <property type="entry name" value="O-METHYLTRANSFERASE CICE"/>
    <property type="match status" value="1"/>
</dbReference>
<dbReference type="InterPro" id="IPR036388">
    <property type="entry name" value="WH-like_DNA-bd_sf"/>
</dbReference>
<dbReference type="InterPro" id="IPR001077">
    <property type="entry name" value="COMT_C"/>
</dbReference>
<evidence type="ECO:0000259" key="5">
    <source>
        <dbReference type="Pfam" id="PF08100"/>
    </source>
</evidence>